<dbReference type="KEGG" id="rpd:RPD_2139"/>
<proteinExistence type="predicted"/>
<reference evidence="2 3" key="1">
    <citation type="submission" date="2006-03" db="EMBL/GenBank/DDBJ databases">
        <title>Complete sequence of Rhodopseudomonas palustris BisB5.</title>
        <authorList>
            <consortium name="US DOE Joint Genome Institute"/>
            <person name="Copeland A."/>
            <person name="Lucas S."/>
            <person name="Lapidus A."/>
            <person name="Barry K."/>
            <person name="Detter J.C."/>
            <person name="Glavina del Rio T."/>
            <person name="Hammon N."/>
            <person name="Israni S."/>
            <person name="Dalin E."/>
            <person name="Tice H."/>
            <person name="Pitluck S."/>
            <person name="Chain P."/>
            <person name="Malfatti S."/>
            <person name="Shin M."/>
            <person name="Vergez L."/>
            <person name="Schmutz J."/>
            <person name="Larimer F."/>
            <person name="Land M."/>
            <person name="Hauser L."/>
            <person name="Pelletier D.A."/>
            <person name="Kyrpides N."/>
            <person name="Lykidis A."/>
            <person name="Oda Y."/>
            <person name="Harwood C.S."/>
            <person name="Richardson P."/>
        </authorList>
    </citation>
    <scope>NUCLEOTIDE SEQUENCE [LARGE SCALE GENOMIC DNA]</scope>
    <source>
        <strain evidence="2 3">BisB5</strain>
    </source>
</reference>
<evidence type="ECO:0000313" key="2">
    <source>
        <dbReference type="EMBL" id="ABE39374.1"/>
    </source>
</evidence>
<dbReference type="EMBL" id="CP000283">
    <property type="protein sequence ID" value="ABE39374.1"/>
    <property type="molecule type" value="Genomic_DNA"/>
</dbReference>
<protein>
    <submittedName>
        <fullName evidence="2">Uncharacterized protein</fullName>
    </submittedName>
</protein>
<evidence type="ECO:0000256" key="1">
    <source>
        <dbReference type="SAM" id="MobiDB-lite"/>
    </source>
</evidence>
<dbReference type="Proteomes" id="UP000001818">
    <property type="component" value="Chromosome"/>
</dbReference>
<gene>
    <name evidence="2" type="ordered locus">RPD_2139</name>
</gene>
<organism evidence="2 3">
    <name type="scientific">Rhodopseudomonas palustris (strain BisB5)</name>
    <dbReference type="NCBI Taxonomy" id="316057"/>
    <lineage>
        <taxon>Bacteria</taxon>
        <taxon>Pseudomonadati</taxon>
        <taxon>Pseudomonadota</taxon>
        <taxon>Alphaproteobacteria</taxon>
        <taxon>Hyphomicrobiales</taxon>
        <taxon>Nitrobacteraceae</taxon>
        <taxon>Rhodopseudomonas</taxon>
    </lineage>
</organism>
<evidence type="ECO:0000313" key="3">
    <source>
        <dbReference type="Proteomes" id="UP000001818"/>
    </source>
</evidence>
<accession>Q138W5</accession>
<dbReference type="BioCyc" id="RPAL316057:RPD_RS22550-MONOMER"/>
<dbReference type="AlphaFoldDB" id="Q138W5"/>
<sequence length="193" mass="20583">MPGRLCRTDGTQGPSSRHIVVPIPCDECRCATYRDGCIRYDNRSARSGTNAVMSITTKKQTLTGRLRGSIAIFLLVSQIGLGFLHLANSDHLSDVATSRSIVAMVLPLDSLSVHPPEAGVPTTTLKSILANTPRPDGDGLSLADPHCHECFSANIVVLSSMSTPGPRLAAPDVSRQRQMPDNFVALDTPPPKA</sequence>
<name>Q138W5_RHOPS</name>
<feature type="region of interest" description="Disordered" evidence="1">
    <location>
        <begin position="164"/>
        <end position="193"/>
    </location>
</feature>
<dbReference type="HOGENOM" id="CLU_1407801_0_0_5"/>